<dbReference type="InterPro" id="IPR025261">
    <property type="entry name" value="Atos-like_cons_dom"/>
</dbReference>
<sequence>MKPGEVLTEAEGDVAGEMECEMQARDFFIHIGMLIVEGRTPQQSEKGRAEGPHCLSLISVAPHVCNPHVNYLCQKVCERKEKMTVLWENSSPMVITVLMQSPDDSNWILLEKWTIEAVDGIGDVQSCSGNMLIQALRSHIHFSQLSAWLSRSKGSVPSQVLYRISDIGDDVASGEFLKEPDFHTFPLANLHSNRALRVSVHSLPRCEIFNFADEILASKINQLNAGQNCKCNENEDSLEFIDDPVRSPLKKKSCRKQCDPYHDVKILNGNNSMLNKQSILEFSKPSTSKSLVDQVVAMKCDDQNCSNTSKTSKDSLRSGYFKIRSLSDGPSISPLHEQMKTQQYEKENPSTTGSIGCNKQKSSSECEKLDVQVNRSHSSPKISNPGGYRQVLRNQRMGPGTIPIFNSKTGLPVSSSPAPLRRSATDLNFGDDCGETTNGIQEKSSNIDLTAKLSQSAPASTTQRLLGNFEESVLNGRMEAVGTVEGFTAELGASGSFCPAHVTLPVKAYFFSLSEDDAPSPYLGYISLDDSSISRKGYHVPTKGTVQLTLFNPNKTVVKMFVVLYDFSDMPPRAQTFLRQKTFSVWKRACHSDEGQMSLHYLIHLRFISSKSGRLYLHTDIKVIFARQPPDLPSGVTFSTVTDGPTEPRYTL</sequence>
<dbReference type="Pfam" id="PF13915">
    <property type="entry name" value="DUF4210"/>
    <property type="match status" value="1"/>
</dbReference>
<dbReference type="PANTHER" id="PTHR13199">
    <property type="entry name" value="GH03947P"/>
    <property type="match status" value="1"/>
</dbReference>
<reference evidence="4 5" key="1">
    <citation type="submission" date="2022-05" db="EMBL/GenBank/DDBJ databases">
        <authorList>
            <consortium name="Genoscope - CEA"/>
            <person name="William W."/>
        </authorList>
    </citation>
    <scope>NUCLEOTIDE SEQUENCE [LARGE SCALE GENOMIC DNA]</scope>
</reference>
<dbReference type="InterPro" id="IPR051506">
    <property type="entry name" value="ATOS_Transcription_Regulators"/>
</dbReference>
<evidence type="ECO:0000313" key="4">
    <source>
        <dbReference type="EMBL" id="CAH3028183.1"/>
    </source>
</evidence>
<proteinExistence type="inferred from homology"/>
<name>A0ABN8MG79_9CNID</name>
<comment type="caution">
    <text evidence="4">The sequence shown here is derived from an EMBL/GenBank/DDBJ whole genome shotgun (WGS) entry which is preliminary data.</text>
</comment>
<comment type="similarity">
    <text evidence="1">Belongs to the ATOS family.</text>
</comment>
<organism evidence="4 5">
    <name type="scientific">Porites evermanni</name>
    <dbReference type="NCBI Taxonomy" id="104178"/>
    <lineage>
        <taxon>Eukaryota</taxon>
        <taxon>Metazoa</taxon>
        <taxon>Cnidaria</taxon>
        <taxon>Anthozoa</taxon>
        <taxon>Hexacorallia</taxon>
        <taxon>Scleractinia</taxon>
        <taxon>Fungiina</taxon>
        <taxon>Poritidae</taxon>
        <taxon>Porites</taxon>
    </lineage>
</organism>
<evidence type="ECO:0000256" key="1">
    <source>
        <dbReference type="ARBA" id="ARBA00034497"/>
    </source>
</evidence>
<dbReference type="SMART" id="SM01177">
    <property type="entry name" value="DUF4210"/>
    <property type="match status" value="1"/>
</dbReference>
<evidence type="ECO:0000256" key="2">
    <source>
        <dbReference type="SAM" id="MobiDB-lite"/>
    </source>
</evidence>
<protein>
    <recommendedName>
        <fullName evidence="3">Atos-like conserved domain-containing protein</fullName>
    </recommendedName>
</protein>
<feature type="compositionally biased region" description="Polar residues" evidence="2">
    <location>
        <begin position="349"/>
        <end position="360"/>
    </location>
</feature>
<feature type="region of interest" description="Disordered" evidence="2">
    <location>
        <begin position="341"/>
        <end position="360"/>
    </location>
</feature>
<feature type="domain" description="Atos-like conserved" evidence="3">
    <location>
        <begin position="465"/>
        <end position="523"/>
    </location>
</feature>
<evidence type="ECO:0000259" key="3">
    <source>
        <dbReference type="SMART" id="SM01177"/>
    </source>
</evidence>
<evidence type="ECO:0000313" key="5">
    <source>
        <dbReference type="Proteomes" id="UP001159427"/>
    </source>
</evidence>
<gene>
    <name evidence="4" type="ORF">PEVE_00033352</name>
</gene>
<dbReference type="Proteomes" id="UP001159427">
    <property type="component" value="Unassembled WGS sequence"/>
</dbReference>
<keyword evidence="5" id="KW-1185">Reference proteome</keyword>
<dbReference type="EMBL" id="CALNXI010000496">
    <property type="protein sequence ID" value="CAH3028183.1"/>
    <property type="molecule type" value="Genomic_DNA"/>
</dbReference>
<dbReference type="PANTHER" id="PTHR13199:SF11">
    <property type="entry name" value="PROTEIN ATOSSA"/>
    <property type="match status" value="1"/>
</dbReference>
<dbReference type="InterPro" id="IPR033473">
    <property type="entry name" value="Atos-like_C"/>
</dbReference>
<dbReference type="Pfam" id="PF13889">
    <property type="entry name" value="Chromosome_seg"/>
    <property type="match status" value="1"/>
</dbReference>
<accession>A0ABN8MG79</accession>